<feature type="domain" description="Antitoxin SocA-like Panacea" evidence="1">
    <location>
        <begin position="27"/>
        <end position="120"/>
    </location>
</feature>
<proteinExistence type="predicted"/>
<dbReference type="EMBL" id="DVHU01000013">
    <property type="protein sequence ID" value="HIR92117.1"/>
    <property type="molecule type" value="Genomic_DNA"/>
</dbReference>
<reference evidence="2" key="1">
    <citation type="submission" date="2020-10" db="EMBL/GenBank/DDBJ databases">
        <authorList>
            <person name="Gilroy R."/>
        </authorList>
    </citation>
    <scope>NUCLEOTIDE SEQUENCE</scope>
    <source>
        <strain evidence="2">ChiSxjej1B13-7041</strain>
    </source>
</reference>
<reference evidence="2" key="2">
    <citation type="journal article" date="2021" name="PeerJ">
        <title>Extensive microbial diversity within the chicken gut microbiome revealed by metagenomics and culture.</title>
        <authorList>
            <person name="Gilroy R."/>
            <person name="Ravi A."/>
            <person name="Getino M."/>
            <person name="Pursley I."/>
            <person name="Horton D.L."/>
            <person name="Alikhan N.F."/>
            <person name="Baker D."/>
            <person name="Gharbi K."/>
            <person name="Hall N."/>
            <person name="Watson M."/>
            <person name="Adriaenssens E.M."/>
            <person name="Foster-Nyarko E."/>
            <person name="Jarju S."/>
            <person name="Secka A."/>
            <person name="Antonio M."/>
            <person name="Oren A."/>
            <person name="Chaudhuri R.R."/>
            <person name="La Ragione R."/>
            <person name="Hildebrand F."/>
            <person name="Pallen M.J."/>
        </authorList>
    </citation>
    <scope>NUCLEOTIDE SEQUENCE</scope>
    <source>
        <strain evidence="2">ChiSxjej1B13-7041</strain>
    </source>
</reference>
<dbReference type="Pfam" id="PF13274">
    <property type="entry name" value="SocA_Panacea"/>
    <property type="match status" value="1"/>
</dbReference>
<gene>
    <name evidence="2" type="ORF">IAB98_01680</name>
</gene>
<name>A0A9D1EHI1_9FIRM</name>
<evidence type="ECO:0000259" key="1">
    <source>
        <dbReference type="Pfam" id="PF13274"/>
    </source>
</evidence>
<evidence type="ECO:0000313" key="3">
    <source>
        <dbReference type="Proteomes" id="UP000886841"/>
    </source>
</evidence>
<evidence type="ECO:0000313" key="2">
    <source>
        <dbReference type="EMBL" id="HIR92117.1"/>
    </source>
</evidence>
<dbReference type="InterPro" id="IPR025272">
    <property type="entry name" value="SocA_Panacea"/>
</dbReference>
<sequence>MYTVIDVAKYIILFCKEHGYSISNLKLQKLLYFVQAQFLLIRNQPAFKETIEAWDFGPVVPVAYQFFKFWGNAEIPSLVAEGAKEKILESDQAVMNEILEECAPYPASRLVEITHRQTPWREAYQKNRNNIITQMSIEEYFKNN</sequence>
<dbReference type="AlphaFoldDB" id="A0A9D1EHI1"/>
<accession>A0A9D1EHI1</accession>
<dbReference type="Proteomes" id="UP000886841">
    <property type="component" value="Unassembled WGS sequence"/>
</dbReference>
<comment type="caution">
    <text evidence="2">The sequence shown here is derived from an EMBL/GenBank/DDBJ whole genome shotgun (WGS) entry which is preliminary data.</text>
</comment>
<protein>
    <submittedName>
        <fullName evidence="2">DUF4065 domain-containing protein</fullName>
    </submittedName>
</protein>
<organism evidence="2 3">
    <name type="scientific">Candidatus Egerieimonas intestinavium</name>
    <dbReference type="NCBI Taxonomy" id="2840777"/>
    <lineage>
        <taxon>Bacteria</taxon>
        <taxon>Bacillati</taxon>
        <taxon>Bacillota</taxon>
        <taxon>Clostridia</taxon>
        <taxon>Lachnospirales</taxon>
        <taxon>Lachnospiraceae</taxon>
        <taxon>Lachnospiraceae incertae sedis</taxon>
        <taxon>Candidatus Egerieimonas</taxon>
    </lineage>
</organism>